<dbReference type="InterPro" id="IPR004843">
    <property type="entry name" value="Calcineurin-like_PHP"/>
</dbReference>
<evidence type="ECO:0000256" key="7">
    <source>
        <dbReference type="ARBA" id="ARBA00047761"/>
    </source>
</evidence>
<keyword evidence="10" id="KW-0472">Membrane</keyword>
<accession>A0A1I8F0E4</accession>
<reference evidence="12" key="1">
    <citation type="submission" date="2016-11" db="UniProtKB">
        <authorList>
            <consortium name="WormBaseParasite"/>
        </authorList>
    </citation>
    <scope>IDENTIFICATION</scope>
    <source>
        <strain evidence="12">pt0022</strain>
    </source>
</reference>
<dbReference type="InterPro" id="IPR029052">
    <property type="entry name" value="Metallo-depent_PP-like"/>
</dbReference>
<keyword evidence="3" id="KW-0479">Metal-binding</keyword>
<evidence type="ECO:0000256" key="8">
    <source>
        <dbReference type="ARBA" id="ARBA00048336"/>
    </source>
</evidence>
<evidence type="ECO:0000256" key="3">
    <source>
        <dbReference type="ARBA" id="ARBA00022723"/>
    </source>
</evidence>
<dbReference type="InterPro" id="IPR050341">
    <property type="entry name" value="PP1_catalytic_subunit"/>
</dbReference>
<evidence type="ECO:0000256" key="1">
    <source>
        <dbReference type="ARBA" id="ARBA00001936"/>
    </source>
</evidence>
<evidence type="ECO:0000256" key="9">
    <source>
        <dbReference type="SAM" id="MobiDB-lite"/>
    </source>
</evidence>
<sequence length="517" mass="57536">MPELKRAALDINIPQRMSSGGDSVVTSKVSKTSWGLISGVICAAVVVACLIGAVIILINKRRQKHRAVLNANVGEMITLQTAADDADNNEDILGMICTPGQKSSTNVIHSDRTDTIVPAQLTLVEQNALLQCNNKTERPAESDIERQKATKNHTLSEDLNGDLLLKLIRNGPKQFSFKFEEIREILLQGARVFLEEPTLLEVPLPCVVYGDIHGQYSDLHRWFNLNGWPSQVRSVFLGDYVDRGSHGIEVVALLTALKVRFPNNIFLCRGNHEEESLNRAYSFYEEVCVRFSENLEGRDGRALYPYFRTLFSNLPLAVLIGGRILGMHGGIGPRLTSLQAIREIRRPLEEFEVGSLECDLVWSDPDTSPDRSGFRSNFEREPLYGIGQLFASDTVQSLCKKLDIDMLSFASLKVKLSKQNAPLHGYALFSDGCMLTLFSAPGYKGSSNSDINMGASLEISTSMNISIKQIQVTEKFRQKRITDVEQRKTKTNVTRELPQSSAKSNESMSQSTSSLFR</sequence>
<dbReference type="STRING" id="6293.A0A1I8F0E4"/>
<keyword evidence="10" id="KW-1133">Transmembrane helix</keyword>
<keyword evidence="6" id="KW-0464">Manganese</keyword>
<dbReference type="Gene3D" id="3.60.21.10">
    <property type="match status" value="1"/>
</dbReference>
<name>A0A1I8F0E4_WUCBA</name>
<dbReference type="GO" id="GO:0046872">
    <property type="term" value="F:metal ion binding"/>
    <property type="evidence" value="ECO:0007669"/>
    <property type="project" value="UniProtKB-KW"/>
</dbReference>
<evidence type="ECO:0000256" key="4">
    <source>
        <dbReference type="ARBA" id="ARBA00022801"/>
    </source>
</evidence>
<comment type="catalytic activity">
    <reaction evidence="7">
        <text>O-phospho-L-seryl-[protein] + H2O = L-seryl-[protein] + phosphate</text>
        <dbReference type="Rhea" id="RHEA:20629"/>
        <dbReference type="Rhea" id="RHEA-COMP:9863"/>
        <dbReference type="Rhea" id="RHEA-COMP:11604"/>
        <dbReference type="ChEBI" id="CHEBI:15377"/>
        <dbReference type="ChEBI" id="CHEBI:29999"/>
        <dbReference type="ChEBI" id="CHEBI:43474"/>
        <dbReference type="ChEBI" id="CHEBI:83421"/>
        <dbReference type="EC" id="3.1.3.16"/>
    </reaction>
</comment>
<feature type="domain" description="Serine/threonine specific protein phosphatases" evidence="11">
    <location>
        <begin position="177"/>
        <end position="474"/>
    </location>
</feature>
<evidence type="ECO:0000313" key="12">
    <source>
        <dbReference type="WBParaSite" id="maker-PairedContig_905-snap-gene-0.10-mRNA-1"/>
    </source>
</evidence>
<dbReference type="Pfam" id="PF00149">
    <property type="entry name" value="Metallophos"/>
    <property type="match status" value="1"/>
</dbReference>
<dbReference type="PANTHER" id="PTHR11668:SF300">
    <property type="entry name" value="SERINE_THREONINE-PROTEIN PHOSPHATASE"/>
    <property type="match status" value="1"/>
</dbReference>
<evidence type="ECO:0000259" key="11">
    <source>
        <dbReference type="SMART" id="SM00156"/>
    </source>
</evidence>
<dbReference type="PANTHER" id="PTHR11668">
    <property type="entry name" value="SERINE/THREONINE PROTEIN PHOSPHATASE"/>
    <property type="match status" value="1"/>
</dbReference>
<proteinExistence type="predicted"/>
<feature type="compositionally biased region" description="Polar residues" evidence="9">
    <location>
        <begin position="491"/>
        <end position="517"/>
    </location>
</feature>
<dbReference type="SUPFAM" id="SSF56300">
    <property type="entry name" value="Metallo-dependent phosphatases"/>
    <property type="match status" value="1"/>
</dbReference>
<dbReference type="PRINTS" id="PR00114">
    <property type="entry name" value="STPHPHTASE"/>
</dbReference>
<comment type="cofactor">
    <cofactor evidence="1">
        <name>Mn(2+)</name>
        <dbReference type="ChEBI" id="CHEBI:29035"/>
    </cofactor>
</comment>
<keyword evidence="4" id="KW-0378">Hydrolase</keyword>
<keyword evidence="10" id="KW-0812">Transmembrane</keyword>
<keyword evidence="5" id="KW-0904">Protein phosphatase</keyword>
<dbReference type="GO" id="GO:0005634">
    <property type="term" value="C:nucleus"/>
    <property type="evidence" value="ECO:0007669"/>
    <property type="project" value="TreeGrafter"/>
</dbReference>
<organism evidence="12">
    <name type="scientific">Wuchereria bancrofti</name>
    <dbReference type="NCBI Taxonomy" id="6293"/>
    <lineage>
        <taxon>Eukaryota</taxon>
        <taxon>Metazoa</taxon>
        <taxon>Ecdysozoa</taxon>
        <taxon>Nematoda</taxon>
        <taxon>Chromadorea</taxon>
        <taxon>Rhabditida</taxon>
        <taxon>Spirurina</taxon>
        <taxon>Spiruromorpha</taxon>
        <taxon>Filarioidea</taxon>
        <taxon>Onchocercidae</taxon>
        <taxon>Wuchereria</taxon>
    </lineage>
</organism>
<dbReference type="EC" id="3.1.3.16" evidence="2"/>
<evidence type="ECO:0000256" key="2">
    <source>
        <dbReference type="ARBA" id="ARBA00013081"/>
    </source>
</evidence>
<evidence type="ECO:0000256" key="5">
    <source>
        <dbReference type="ARBA" id="ARBA00022912"/>
    </source>
</evidence>
<evidence type="ECO:0000256" key="6">
    <source>
        <dbReference type="ARBA" id="ARBA00023211"/>
    </source>
</evidence>
<dbReference type="GO" id="GO:0005737">
    <property type="term" value="C:cytoplasm"/>
    <property type="evidence" value="ECO:0007669"/>
    <property type="project" value="TreeGrafter"/>
</dbReference>
<dbReference type="AlphaFoldDB" id="A0A1I8F0E4"/>
<comment type="catalytic activity">
    <reaction evidence="8">
        <text>O-phospho-L-threonyl-[protein] + H2O = L-threonyl-[protein] + phosphate</text>
        <dbReference type="Rhea" id="RHEA:47004"/>
        <dbReference type="Rhea" id="RHEA-COMP:11060"/>
        <dbReference type="Rhea" id="RHEA-COMP:11605"/>
        <dbReference type="ChEBI" id="CHEBI:15377"/>
        <dbReference type="ChEBI" id="CHEBI:30013"/>
        <dbReference type="ChEBI" id="CHEBI:43474"/>
        <dbReference type="ChEBI" id="CHEBI:61977"/>
        <dbReference type="EC" id="3.1.3.16"/>
    </reaction>
</comment>
<feature type="region of interest" description="Disordered" evidence="9">
    <location>
        <begin position="486"/>
        <end position="517"/>
    </location>
</feature>
<dbReference type="WBParaSite" id="maker-PairedContig_905-snap-gene-0.10-mRNA-1">
    <property type="protein sequence ID" value="maker-PairedContig_905-snap-gene-0.10-mRNA-1"/>
    <property type="gene ID" value="maker-PairedContig_905-snap-gene-0.10"/>
</dbReference>
<dbReference type="GO" id="GO:0004722">
    <property type="term" value="F:protein serine/threonine phosphatase activity"/>
    <property type="evidence" value="ECO:0007669"/>
    <property type="project" value="UniProtKB-EC"/>
</dbReference>
<feature type="transmembrane region" description="Helical" evidence="10">
    <location>
        <begin position="34"/>
        <end position="58"/>
    </location>
</feature>
<dbReference type="InterPro" id="IPR006186">
    <property type="entry name" value="Ser/Thr-sp_prot-phosphatase"/>
</dbReference>
<protein>
    <recommendedName>
        <fullName evidence="2">protein-serine/threonine phosphatase</fullName>
        <ecNumber evidence="2">3.1.3.16</ecNumber>
    </recommendedName>
</protein>
<evidence type="ECO:0000256" key="10">
    <source>
        <dbReference type="SAM" id="Phobius"/>
    </source>
</evidence>
<dbReference type="SMART" id="SM00156">
    <property type="entry name" value="PP2Ac"/>
    <property type="match status" value="1"/>
</dbReference>